<keyword evidence="9" id="KW-0406">Ion transport</keyword>
<dbReference type="Proteomes" id="UP000028631">
    <property type="component" value="Unassembled WGS sequence"/>
</dbReference>
<dbReference type="RefSeq" id="WP_032632016.1">
    <property type="nucleotide sequence ID" value="NZ_JPQU01000109.1"/>
</dbReference>
<dbReference type="Pfam" id="PF07715">
    <property type="entry name" value="Plug"/>
    <property type="match status" value="1"/>
</dbReference>
<comment type="similarity">
    <text evidence="2 14 15">Belongs to the TonB-dependent receptor family.</text>
</comment>
<comment type="caution">
    <text evidence="19">The sequence shown here is derived from an EMBL/GenBank/DDBJ whole genome shotgun (WGS) entry which is preliminary data.</text>
</comment>
<dbReference type="InterPro" id="IPR011662">
    <property type="entry name" value="Secretin/TonB_short_N"/>
</dbReference>
<evidence type="ECO:0000256" key="12">
    <source>
        <dbReference type="ARBA" id="ARBA00023170"/>
    </source>
</evidence>
<dbReference type="GO" id="GO:0038023">
    <property type="term" value="F:signaling receptor activity"/>
    <property type="evidence" value="ECO:0007669"/>
    <property type="project" value="InterPro"/>
</dbReference>
<evidence type="ECO:0000256" key="6">
    <source>
        <dbReference type="ARBA" id="ARBA00022692"/>
    </source>
</evidence>
<dbReference type="PANTHER" id="PTHR32552">
    <property type="entry name" value="FERRICHROME IRON RECEPTOR-RELATED"/>
    <property type="match status" value="1"/>
</dbReference>
<accession>A0A085V406</accession>
<keyword evidence="8" id="KW-0408">Iron</keyword>
<dbReference type="InterPro" id="IPR010105">
    <property type="entry name" value="TonB_sidphr_rcpt"/>
</dbReference>
<dbReference type="InterPro" id="IPR037066">
    <property type="entry name" value="Plug_dom_sf"/>
</dbReference>
<evidence type="ECO:0000259" key="18">
    <source>
        <dbReference type="SMART" id="SM00965"/>
    </source>
</evidence>
<evidence type="ECO:0000256" key="7">
    <source>
        <dbReference type="ARBA" id="ARBA00022729"/>
    </source>
</evidence>
<gene>
    <name evidence="19" type="ORF">IV01_26255</name>
</gene>
<evidence type="ECO:0000313" key="19">
    <source>
        <dbReference type="EMBL" id="KFE50169.1"/>
    </source>
</evidence>
<keyword evidence="7 17" id="KW-0732">Signal</keyword>
<keyword evidence="13 14" id="KW-0998">Cell outer membrane</keyword>
<dbReference type="InterPro" id="IPR000531">
    <property type="entry name" value="Beta-barrel_TonB"/>
</dbReference>
<keyword evidence="12 19" id="KW-0675">Receptor</keyword>
<evidence type="ECO:0000256" key="9">
    <source>
        <dbReference type="ARBA" id="ARBA00023065"/>
    </source>
</evidence>
<comment type="subcellular location">
    <subcellularLocation>
        <location evidence="1 14">Cell outer membrane</location>
        <topology evidence="1 14">Multi-pass membrane protein</topology>
    </subcellularLocation>
</comment>
<feature type="region of interest" description="Disordered" evidence="16">
    <location>
        <begin position="133"/>
        <end position="157"/>
    </location>
</feature>
<evidence type="ECO:0000256" key="2">
    <source>
        <dbReference type="ARBA" id="ARBA00009810"/>
    </source>
</evidence>
<dbReference type="PATRIC" id="fig|317.175.peg.5470"/>
<dbReference type="SUPFAM" id="SSF56935">
    <property type="entry name" value="Porins"/>
    <property type="match status" value="1"/>
</dbReference>
<dbReference type="Gene3D" id="2.40.170.20">
    <property type="entry name" value="TonB-dependent receptor, beta-barrel domain"/>
    <property type="match status" value="1"/>
</dbReference>
<dbReference type="InterPro" id="IPR036942">
    <property type="entry name" value="Beta-barrel_TonB_sf"/>
</dbReference>
<evidence type="ECO:0000256" key="4">
    <source>
        <dbReference type="ARBA" id="ARBA00022452"/>
    </source>
</evidence>
<dbReference type="InterPro" id="IPR039426">
    <property type="entry name" value="TonB-dep_rcpt-like"/>
</dbReference>
<feature type="domain" description="Secretin/TonB short N-terminal" evidence="18">
    <location>
        <begin position="65"/>
        <end position="116"/>
    </location>
</feature>
<evidence type="ECO:0000256" key="11">
    <source>
        <dbReference type="ARBA" id="ARBA00023136"/>
    </source>
</evidence>
<sequence length="805" mass="88993">MHRPLRFALTPHAFILPLILPLTLSGWQSVAQAAQNQAAQQLIDFSLPAGPLDVTLTAIARQSGRGIAFNAQLTRDLSAQALNGQFSTEQALSHVLQGLPLRLSTTTSGTLSIEPITAGGALELSDINVSGQRHGQDAWGPANSKVASSSATMSKTDTPLREIPQSISVITREELTSRPSDSLADVLNYTAGLVSQPNGYSRVADDYRLRGFDIGPRTGSVLRDGMKMQSTQFEGGQEPYGLERVEVLKGAASVLYGQLAPGGMINTTSKRPTVEPLHKINVEYGNNNRKQISTDHSGRLDDEGRFSYRLTGLVRDSGTQFDEIDDDKQFIAPALTWQMDDDTRLTLLATHQRTRTTLTPPMQYNLTTFSATPGYKIPYGLFAGEPDYDDYDGTLQTFGYLLERRINDGMQLRHALRYYESRADYDYIALNSSRISGPNLSSLSRTYNSREDLSTGWTSDTSVQWNIDSDRWQHTLLGGVDLYRKTYDSHRFSGSAPALDLANPVYGNLPQVNKAVDRGSDLHSEQLGLYLQEQAKLDDHWVALFGVRQDWAKNNTLTYSNQSRAKVSDNKTTTRIGFVYLAANGLAPYISYSQSFLPSAGTDINGKAFLPTEGEQYELGIRYQPEGQELMLSAAVYQLTQKNVITSIAGSDFDEQTGKERSKGFELEAKAQLTPMLALNAAYAYTDAHIVADNDQVLEGSRIEGTPYHSASIWLDYRMALLGLPKLTIGSGARYNGTTHTVPSVSDRKMPAYTLFDARATYELDANWQVAVRAQNLTNERYIYCANSCRYGDERSVVSSISYKW</sequence>
<dbReference type="Pfam" id="PF00593">
    <property type="entry name" value="TonB_dep_Rec_b-barrel"/>
    <property type="match status" value="1"/>
</dbReference>
<dbReference type="GO" id="GO:0009279">
    <property type="term" value="C:cell outer membrane"/>
    <property type="evidence" value="ECO:0007669"/>
    <property type="project" value="UniProtKB-SubCell"/>
</dbReference>
<dbReference type="PROSITE" id="PS52016">
    <property type="entry name" value="TONB_DEPENDENT_REC_3"/>
    <property type="match status" value="1"/>
</dbReference>
<dbReference type="GO" id="GO:0015891">
    <property type="term" value="P:siderophore transport"/>
    <property type="evidence" value="ECO:0007669"/>
    <property type="project" value="InterPro"/>
</dbReference>
<dbReference type="OrthoDB" id="127311at2"/>
<dbReference type="EMBL" id="JPQU01000109">
    <property type="protein sequence ID" value="KFE50169.1"/>
    <property type="molecule type" value="Genomic_DNA"/>
</dbReference>
<evidence type="ECO:0000256" key="17">
    <source>
        <dbReference type="SAM" id="SignalP"/>
    </source>
</evidence>
<reference evidence="19 20" key="1">
    <citation type="submission" date="2014-07" db="EMBL/GenBank/DDBJ databases">
        <title>Draft Genome Sequences of Environmental Pseudomonas syringae strains.</title>
        <authorList>
            <person name="Baltrus D.A."/>
            <person name="Berge O."/>
            <person name="Morris C."/>
        </authorList>
    </citation>
    <scope>NUCLEOTIDE SEQUENCE [LARGE SCALE GENOMIC DNA]</scope>
    <source>
        <strain evidence="19 20">GAW0119</strain>
    </source>
</reference>
<dbReference type="Gene3D" id="3.55.50.30">
    <property type="match status" value="1"/>
</dbReference>
<evidence type="ECO:0000256" key="5">
    <source>
        <dbReference type="ARBA" id="ARBA00022496"/>
    </source>
</evidence>
<keyword evidence="5" id="KW-0410">Iron transport</keyword>
<keyword evidence="6 14" id="KW-0812">Transmembrane</keyword>
<evidence type="ECO:0000256" key="15">
    <source>
        <dbReference type="RuleBase" id="RU003357"/>
    </source>
</evidence>
<evidence type="ECO:0000256" key="13">
    <source>
        <dbReference type="ARBA" id="ARBA00023237"/>
    </source>
</evidence>
<evidence type="ECO:0000256" key="1">
    <source>
        <dbReference type="ARBA" id="ARBA00004571"/>
    </source>
</evidence>
<evidence type="ECO:0000256" key="16">
    <source>
        <dbReference type="SAM" id="MobiDB-lite"/>
    </source>
</evidence>
<keyword evidence="20" id="KW-1185">Reference proteome</keyword>
<name>A0A085V406_PSESX</name>
<feature type="signal peptide" evidence="17">
    <location>
        <begin position="1"/>
        <end position="33"/>
    </location>
</feature>
<dbReference type="Gene3D" id="2.170.130.10">
    <property type="entry name" value="TonB-dependent receptor, plug domain"/>
    <property type="match status" value="1"/>
</dbReference>
<dbReference type="AlphaFoldDB" id="A0A085V406"/>
<dbReference type="CDD" id="cd01347">
    <property type="entry name" value="ligand_gated_channel"/>
    <property type="match status" value="1"/>
</dbReference>
<feature type="compositionally biased region" description="Polar residues" evidence="16">
    <location>
        <begin position="145"/>
        <end position="157"/>
    </location>
</feature>
<organism evidence="19 20">
    <name type="scientific">Pseudomonas syringae</name>
    <dbReference type="NCBI Taxonomy" id="317"/>
    <lineage>
        <taxon>Bacteria</taxon>
        <taxon>Pseudomonadati</taxon>
        <taxon>Pseudomonadota</taxon>
        <taxon>Gammaproteobacteria</taxon>
        <taxon>Pseudomonadales</taxon>
        <taxon>Pseudomonadaceae</taxon>
        <taxon>Pseudomonas</taxon>
    </lineage>
</organism>
<evidence type="ECO:0000256" key="3">
    <source>
        <dbReference type="ARBA" id="ARBA00022448"/>
    </source>
</evidence>
<dbReference type="PANTHER" id="PTHR32552:SF68">
    <property type="entry name" value="FERRICHROME OUTER MEMBRANE TRANSPORTER_PHAGE RECEPTOR"/>
    <property type="match status" value="1"/>
</dbReference>
<dbReference type="GO" id="GO:0015344">
    <property type="term" value="F:siderophore uptake transmembrane transporter activity"/>
    <property type="evidence" value="ECO:0007669"/>
    <property type="project" value="TreeGrafter"/>
</dbReference>
<evidence type="ECO:0000256" key="14">
    <source>
        <dbReference type="PROSITE-ProRule" id="PRU01360"/>
    </source>
</evidence>
<keyword evidence="4 14" id="KW-1134">Transmembrane beta strand</keyword>
<dbReference type="FunFam" id="2.170.130.10:FF:000001">
    <property type="entry name" value="Catecholate siderophore TonB-dependent receptor"/>
    <property type="match status" value="1"/>
</dbReference>
<feature type="chain" id="PRO_5001798552" evidence="17">
    <location>
        <begin position="34"/>
        <end position="805"/>
    </location>
</feature>
<dbReference type="InterPro" id="IPR012910">
    <property type="entry name" value="Plug_dom"/>
</dbReference>
<keyword evidence="11 14" id="KW-0472">Membrane</keyword>
<evidence type="ECO:0000256" key="8">
    <source>
        <dbReference type="ARBA" id="ARBA00023004"/>
    </source>
</evidence>
<evidence type="ECO:0000313" key="20">
    <source>
        <dbReference type="Proteomes" id="UP000028631"/>
    </source>
</evidence>
<keyword evidence="3 14" id="KW-0813">Transport</keyword>
<proteinExistence type="inferred from homology"/>
<keyword evidence="10 15" id="KW-0798">TonB box</keyword>
<evidence type="ECO:0000256" key="10">
    <source>
        <dbReference type="ARBA" id="ARBA00023077"/>
    </source>
</evidence>
<protein>
    <submittedName>
        <fullName evidence="19">TonB-dependent receptor</fullName>
    </submittedName>
</protein>
<dbReference type="SMART" id="SM00965">
    <property type="entry name" value="STN"/>
    <property type="match status" value="1"/>
</dbReference>
<dbReference type="NCBIfam" id="TIGR01783">
    <property type="entry name" value="TonB-siderophor"/>
    <property type="match status" value="1"/>
</dbReference>